<proteinExistence type="predicted"/>
<protein>
    <submittedName>
        <fullName evidence="1">Uncharacterized protein</fullName>
    </submittedName>
</protein>
<gene>
    <name evidence="1" type="ORF">A2942_00085</name>
</gene>
<sequence>MYAIPLEVGRGQKSHAVYSVNACNAHFSRKGIFHNASATSNGTIRAFLHTLDKKYTPVYFYWERLEYLAADFG</sequence>
<reference evidence="1 2" key="1">
    <citation type="journal article" date="2016" name="Nat. Commun.">
        <title>Thousands of microbial genomes shed light on interconnected biogeochemical processes in an aquifer system.</title>
        <authorList>
            <person name="Anantharaman K."/>
            <person name="Brown C.T."/>
            <person name="Hug L.A."/>
            <person name="Sharon I."/>
            <person name="Castelle C.J."/>
            <person name="Probst A.J."/>
            <person name="Thomas B.C."/>
            <person name="Singh A."/>
            <person name="Wilkins M.J."/>
            <person name="Karaoz U."/>
            <person name="Brodie E.L."/>
            <person name="Williams K.H."/>
            <person name="Hubbard S.S."/>
            <person name="Banfield J.F."/>
        </authorList>
    </citation>
    <scope>NUCLEOTIDE SEQUENCE [LARGE SCALE GENOMIC DNA]</scope>
</reference>
<accession>A0A1G2DGS5</accession>
<name>A0A1G2DGS5_9BACT</name>
<evidence type="ECO:0000313" key="1">
    <source>
        <dbReference type="EMBL" id="OGZ12060.1"/>
    </source>
</evidence>
<comment type="caution">
    <text evidence="1">The sequence shown here is derived from an EMBL/GenBank/DDBJ whole genome shotgun (WGS) entry which is preliminary data.</text>
</comment>
<organism evidence="1 2">
    <name type="scientific">Candidatus Lloydbacteria bacterium RIFCSPLOWO2_01_FULL_50_20</name>
    <dbReference type="NCBI Taxonomy" id="1798665"/>
    <lineage>
        <taxon>Bacteria</taxon>
        <taxon>Candidatus Lloydiibacteriota</taxon>
    </lineage>
</organism>
<dbReference type="Proteomes" id="UP000178534">
    <property type="component" value="Unassembled WGS sequence"/>
</dbReference>
<dbReference type="AlphaFoldDB" id="A0A1G2DGS5"/>
<evidence type="ECO:0000313" key="2">
    <source>
        <dbReference type="Proteomes" id="UP000178534"/>
    </source>
</evidence>
<dbReference type="EMBL" id="MHLP01000028">
    <property type="protein sequence ID" value="OGZ12060.1"/>
    <property type="molecule type" value="Genomic_DNA"/>
</dbReference>